<dbReference type="HOGENOM" id="CLU_2699995_0_0_9"/>
<reference evidence="1 2" key="1">
    <citation type="journal article" date="2019" name="Appl. Environ. Microbiol.">
        <title>Clostridium scindens ATCC 35704: integration of nutritional requirements, the complete genome sequence, and global transcriptional responses to bile acids.</title>
        <authorList>
            <person name="Devendran S."/>
            <person name="Shrestha R."/>
            <person name="Alves J.M.P."/>
            <person name="Wolf P.G."/>
            <person name="Ly L."/>
            <person name="Hernandez A.G."/>
            <person name="Mendez-Garcia C."/>
            <person name="Inboden A."/>
            <person name="Wiley J."/>
            <person name="Paul O."/>
            <person name="Allen A."/>
            <person name="Springer E."/>
            <person name="Wright C.L."/>
            <person name="Fields C.J."/>
            <person name="Daniel S.L."/>
            <person name="Ridlon J.M."/>
        </authorList>
    </citation>
    <scope>NUCLEOTIDE SEQUENCE [LARGE SCALE GENOMIC DNA]</scope>
    <source>
        <strain evidence="1 2">ATCC 35704</strain>
    </source>
</reference>
<organism evidence="1 2">
    <name type="scientific">Clostridium scindens (strain ATCC 35704 / DSM 5676 / VPI 13733 / 19)</name>
    <dbReference type="NCBI Taxonomy" id="411468"/>
    <lineage>
        <taxon>Bacteria</taxon>
        <taxon>Bacillati</taxon>
        <taxon>Bacillota</taxon>
        <taxon>Clostridia</taxon>
        <taxon>Lachnospirales</taxon>
        <taxon>Lachnospiraceae</taxon>
    </lineage>
</organism>
<evidence type="ECO:0000313" key="2">
    <source>
        <dbReference type="Proteomes" id="UP000289664"/>
    </source>
</evidence>
<gene>
    <name evidence="1" type="ORF">HDCHBGLK_02111</name>
</gene>
<name>B0NDI9_CLOS5</name>
<dbReference type="AlphaFoldDB" id="B0NDI9"/>
<protein>
    <submittedName>
        <fullName evidence="1">Uncharacterized protein</fullName>
    </submittedName>
</protein>
<dbReference type="Proteomes" id="UP000289664">
    <property type="component" value="Chromosome"/>
</dbReference>
<dbReference type="EMBL" id="CP036170">
    <property type="protein sequence ID" value="QBF74709.1"/>
    <property type="molecule type" value="Genomic_DNA"/>
</dbReference>
<proteinExistence type="predicted"/>
<dbReference type="KEGG" id="csci:HDCHBGLK_02111"/>
<evidence type="ECO:0000313" key="1">
    <source>
        <dbReference type="EMBL" id="QBF74709.1"/>
    </source>
</evidence>
<keyword evidence="2" id="KW-1185">Reference proteome</keyword>
<dbReference type="STRING" id="411468.CLOSCI_01517"/>
<sequence length="88" mass="10634">MQALISVQQEIIEENMKIQINLRDITFLGFIFCPLKRAEPAENRVEIRQFNIFKPKNPEFKSRKFIEKMKYYYTDIIYKLVKGTSQRI</sequence>
<accession>B0NDI9</accession>